<dbReference type="FunFam" id="3.40.50.2000:FF:000002">
    <property type="entry name" value="Alpha-1,4 glucan phosphorylase"/>
    <property type="match status" value="1"/>
</dbReference>
<dbReference type="EMBL" id="CU466930">
    <property type="protein sequence ID" value="CAO80283.1"/>
    <property type="molecule type" value="Genomic_DNA"/>
</dbReference>
<dbReference type="NCBIfam" id="TIGR02093">
    <property type="entry name" value="P_ylase"/>
    <property type="match status" value="1"/>
</dbReference>
<dbReference type="eggNOG" id="COG0058">
    <property type="taxonomic scope" value="Bacteria"/>
</dbReference>
<keyword evidence="7 10" id="KW-0663">Pyridoxal phosphate</keyword>
<feature type="modified residue" description="N6-(pyridoxal phosphate)lysine" evidence="10">
    <location>
        <position position="677"/>
    </location>
</feature>
<evidence type="ECO:0000256" key="7">
    <source>
        <dbReference type="ARBA" id="ARBA00022898"/>
    </source>
</evidence>
<dbReference type="PIRSF" id="PIRSF000460">
    <property type="entry name" value="Pprylas_GlgP"/>
    <property type="match status" value="1"/>
</dbReference>
<comment type="catalytic activity">
    <reaction evidence="1 11">
        <text>[(1-&gt;4)-alpha-D-glucosyl](n) + phosphate = [(1-&gt;4)-alpha-D-glucosyl](n-1) + alpha-D-glucose 1-phosphate</text>
        <dbReference type="Rhea" id="RHEA:41732"/>
        <dbReference type="Rhea" id="RHEA-COMP:9584"/>
        <dbReference type="Rhea" id="RHEA-COMP:9586"/>
        <dbReference type="ChEBI" id="CHEBI:15444"/>
        <dbReference type="ChEBI" id="CHEBI:43474"/>
        <dbReference type="ChEBI" id="CHEBI:58601"/>
        <dbReference type="EC" id="2.4.1.1"/>
    </reaction>
</comment>
<evidence type="ECO:0000256" key="10">
    <source>
        <dbReference type="PIRSR" id="PIRSR000460-1"/>
    </source>
</evidence>
<comment type="function">
    <text evidence="9">Phosphorylase is an important allosteric enzyme in carbohydrate metabolism. Enzymes from different sources differ in their regulatory mechanisms and in their natural substrates. However, all known phosphorylases share catalytic and structural properties.</text>
</comment>
<evidence type="ECO:0000256" key="8">
    <source>
        <dbReference type="ARBA" id="ARBA00023277"/>
    </source>
</evidence>
<dbReference type="Gene3D" id="3.40.50.2000">
    <property type="entry name" value="Glycogen Phosphorylase B"/>
    <property type="match status" value="2"/>
</dbReference>
<accession>B0VG65</accession>
<name>B0VG65_CLOAI</name>
<dbReference type="CDD" id="cd04300">
    <property type="entry name" value="GT35_Glycogen_Phosphorylase"/>
    <property type="match status" value="1"/>
</dbReference>
<evidence type="ECO:0000256" key="9">
    <source>
        <dbReference type="ARBA" id="ARBA00025174"/>
    </source>
</evidence>
<evidence type="ECO:0000313" key="12">
    <source>
        <dbReference type="EMBL" id="CAO80283.1"/>
    </source>
</evidence>
<dbReference type="KEGG" id="caci:CLOAM0378"/>
<dbReference type="AlphaFoldDB" id="B0VG65"/>
<keyword evidence="13" id="KW-1185">Reference proteome</keyword>
<comment type="function">
    <text evidence="11">Allosteric enzyme that catalyzes the rate-limiting step in glycogen catabolism, the phosphorolytic cleavage of glycogen to produce glucose-1-phosphate, and plays a central role in maintaining cellular and organismal glucose homeostasis.</text>
</comment>
<dbReference type="Proteomes" id="UP000002019">
    <property type="component" value="Chromosome"/>
</dbReference>
<dbReference type="FunFam" id="3.40.50.2000:FF:000005">
    <property type="entry name" value="Alpha-1,4 glucan phosphorylase"/>
    <property type="match status" value="1"/>
</dbReference>
<evidence type="ECO:0000256" key="1">
    <source>
        <dbReference type="ARBA" id="ARBA00001275"/>
    </source>
</evidence>
<keyword evidence="4" id="KW-0321">Glycogen metabolism</keyword>
<dbReference type="PANTHER" id="PTHR11468:SF3">
    <property type="entry name" value="GLYCOGEN PHOSPHORYLASE, LIVER FORM"/>
    <property type="match status" value="1"/>
</dbReference>
<evidence type="ECO:0000256" key="6">
    <source>
        <dbReference type="ARBA" id="ARBA00022679"/>
    </source>
</evidence>
<dbReference type="PROSITE" id="PS00102">
    <property type="entry name" value="PHOSPHORYLASE"/>
    <property type="match status" value="1"/>
</dbReference>
<gene>
    <name evidence="12" type="primary">glgP</name>
    <name evidence="12" type="ordered locus">CLOAM0378</name>
</gene>
<comment type="cofactor">
    <cofactor evidence="2 11">
        <name>pyridoxal 5'-phosphate</name>
        <dbReference type="ChEBI" id="CHEBI:597326"/>
    </cofactor>
</comment>
<dbReference type="EC" id="2.4.1.1" evidence="11"/>
<dbReference type="CAZy" id="GT35">
    <property type="family name" value="Glycosyltransferase Family 35"/>
</dbReference>
<dbReference type="GO" id="GO:0008184">
    <property type="term" value="F:glycogen phosphorylase activity"/>
    <property type="evidence" value="ECO:0007669"/>
    <property type="project" value="InterPro"/>
</dbReference>
<reference evidence="12 13" key="1">
    <citation type="journal article" date="2008" name="J. Bacteriol.">
        <title>'Candidatus Cloacamonas acidaminovorans': genome sequence reconstruction provides a first glimpse of a new bacterial division.</title>
        <authorList>
            <person name="Pelletier E."/>
            <person name="Kreimeyer A."/>
            <person name="Bocs S."/>
            <person name="Rouy Z."/>
            <person name="Gyapay G."/>
            <person name="Chouari R."/>
            <person name="Riviere D."/>
            <person name="Ganesan A."/>
            <person name="Daegelen P."/>
            <person name="Sghir A."/>
            <person name="Cohen G.N."/>
            <person name="Medigue C."/>
            <person name="Weissenbach J."/>
            <person name="Le Paslier D."/>
        </authorList>
    </citation>
    <scope>NUCLEOTIDE SEQUENCE [LARGE SCALE GENOMIC DNA]</scope>
    <source>
        <strain evidence="13">Evry</strain>
    </source>
</reference>
<dbReference type="InterPro" id="IPR000811">
    <property type="entry name" value="Glyco_trans_35"/>
</dbReference>
<organism evidence="12 13">
    <name type="scientific">Cloacimonas acidaminovorans (strain Evry)</name>
    <dbReference type="NCBI Taxonomy" id="459349"/>
    <lineage>
        <taxon>Bacteria</taxon>
        <taxon>Pseudomonadati</taxon>
        <taxon>Candidatus Cloacimonadota</taxon>
        <taxon>Candidatus Cloacimonadia</taxon>
        <taxon>Candidatus Cloacimonadales</taxon>
        <taxon>Candidatus Cloacimonadaceae</taxon>
        <taxon>Candidatus Cloacimonas</taxon>
    </lineage>
</organism>
<dbReference type="GO" id="GO:0030170">
    <property type="term" value="F:pyridoxal phosphate binding"/>
    <property type="evidence" value="ECO:0007669"/>
    <property type="project" value="InterPro"/>
</dbReference>
<evidence type="ECO:0000256" key="3">
    <source>
        <dbReference type="ARBA" id="ARBA00006047"/>
    </source>
</evidence>
<proteinExistence type="inferred from homology"/>
<dbReference type="InterPro" id="IPR011833">
    <property type="entry name" value="Glycg_phsphrylas"/>
</dbReference>
<comment type="similarity">
    <text evidence="3 11">Belongs to the glycogen phosphorylase family.</text>
</comment>
<dbReference type="Pfam" id="PF00343">
    <property type="entry name" value="Phosphorylase"/>
    <property type="match status" value="1"/>
</dbReference>
<dbReference type="GO" id="GO:0005980">
    <property type="term" value="P:glycogen catabolic process"/>
    <property type="evidence" value="ECO:0007669"/>
    <property type="project" value="TreeGrafter"/>
</dbReference>
<evidence type="ECO:0000256" key="11">
    <source>
        <dbReference type="RuleBase" id="RU000587"/>
    </source>
</evidence>
<sequence>MTQGEEKIMNKAFCEKLSHLSIEGTAEEIVHRFIEHLKFDLGKDEFSATPYDCYVSFASAVKDILMDRWLITQPQEYALQRKRVYYLSLEYLIGRSLGNAILNLDIQKQSIKALTENGFDLSLLSELEWDAGLGNGGLGRLAACFLDSMATLKIPAYGYGIRYEYGIFFQHIINGEQVETPDNWLRYGSVWEIARPARLFPVYFGGIVKEEILEDGSKKMRWIPEETVMAMAYDYLVPGFQNNYVNTLRLWSAKSTREFNLAYFNEGDYMQAVADKNHSEMIAKVLYPNDNKMQGKELRFRQEYFFVSATLQDILRRFLKKESDLRKLPEKAAIQLNDTHPAIAVAELMRILVDERNLPWEIAWEITQQCMAFTNHTILPEALEKWQVLLFEKLLPRHLQIIYEINERFLSSIRITGLYDDDFISRVSLIEEEPVKSIRMANLAIVGSHSVNGVSELHTDILKHLIFKDFYALWKDKFNSKTNGITPRRWLMLCNPLLSELITQAIGSAWKTDLKELAKLNKYKNDSTFLEDLGEVKRQNKLEFCKYYEDLHKRKLNPESIFDFQAKRIHEYKRQHLNALGIIHLINQIRDGKTPYPQSFFFAGKAAPGYFIAKLIIRFICALSDYIEKDKELSRYLSVIFLPNYRVTLAERIMPPAEISRQISLAGTEASGTGNMKFALNGALTIGTLDGANIEIREAVGEENFFLFGMTAAEVKNLKESGYHPYEMMRQNEDIKRIFDFIESDILNPLNPGLFTPLTDLLLYQGDKYCLIADLPDFIRVNAEAVKVYQDKQQWNRMSLANIANMGKFSSDETIKGYAKDIWGV</sequence>
<dbReference type="PANTHER" id="PTHR11468">
    <property type="entry name" value="GLYCOGEN PHOSPHORYLASE"/>
    <property type="match status" value="1"/>
</dbReference>
<evidence type="ECO:0000256" key="5">
    <source>
        <dbReference type="ARBA" id="ARBA00022676"/>
    </source>
</evidence>
<protein>
    <recommendedName>
        <fullName evidence="11">Alpha-1,4 glucan phosphorylase</fullName>
        <ecNumber evidence="11">2.4.1.1</ecNumber>
    </recommendedName>
</protein>
<keyword evidence="6 11" id="KW-0808">Transferase</keyword>
<evidence type="ECO:0000256" key="4">
    <source>
        <dbReference type="ARBA" id="ARBA00022600"/>
    </source>
</evidence>
<keyword evidence="8 11" id="KW-0119">Carbohydrate metabolism</keyword>
<evidence type="ECO:0000313" key="13">
    <source>
        <dbReference type="Proteomes" id="UP000002019"/>
    </source>
</evidence>
<dbReference type="GO" id="GO:0005737">
    <property type="term" value="C:cytoplasm"/>
    <property type="evidence" value="ECO:0007669"/>
    <property type="project" value="TreeGrafter"/>
</dbReference>
<dbReference type="STRING" id="459349.CLOAM0378"/>
<evidence type="ECO:0000256" key="2">
    <source>
        <dbReference type="ARBA" id="ARBA00001933"/>
    </source>
</evidence>
<dbReference type="HOGENOM" id="CLU_010198_1_1_0"/>
<dbReference type="SUPFAM" id="SSF53756">
    <property type="entry name" value="UDP-Glycosyltransferase/glycogen phosphorylase"/>
    <property type="match status" value="1"/>
</dbReference>
<dbReference type="InterPro" id="IPR035090">
    <property type="entry name" value="Pyridoxal_P_attach_site"/>
</dbReference>
<keyword evidence="5 11" id="KW-0328">Glycosyltransferase</keyword>